<name>A0A7R9A1Q3_9CRUS</name>
<keyword evidence="3" id="KW-1185">Reference proteome</keyword>
<dbReference type="EMBL" id="CAJPEV010000633">
    <property type="protein sequence ID" value="CAG0887116.1"/>
    <property type="molecule type" value="Genomic_DNA"/>
</dbReference>
<dbReference type="GO" id="GO:0036503">
    <property type="term" value="P:ERAD pathway"/>
    <property type="evidence" value="ECO:0007669"/>
    <property type="project" value="TreeGrafter"/>
</dbReference>
<dbReference type="InterPro" id="IPR042494">
    <property type="entry name" value="RNF103"/>
</dbReference>
<dbReference type="PANTHER" id="PTHR15302:SF0">
    <property type="entry name" value="E3 UBIQUITIN-PROTEIN LIGASE RNF103"/>
    <property type="match status" value="1"/>
</dbReference>
<dbReference type="OrthoDB" id="21204at2759"/>
<accession>A0A7R9A1Q3</accession>
<evidence type="ECO:0000313" key="2">
    <source>
        <dbReference type="EMBL" id="CAD7244424.1"/>
    </source>
</evidence>
<evidence type="ECO:0000313" key="3">
    <source>
        <dbReference type="Proteomes" id="UP000677054"/>
    </source>
</evidence>
<dbReference type="PANTHER" id="PTHR15302">
    <property type="entry name" value="E3 UBIQUITIN-PROTEIN LIGASE RNF103"/>
    <property type="match status" value="1"/>
</dbReference>
<dbReference type="GO" id="GO:0004842">
    <property type="term" value="F:ubiquitin-protein transferase activity"/>
    <property type="evidence" value="ECO:0007669"/>
    <property type="project" value="InterPro"/>
</dbReference>
<gene>
    <name evidence="2" type="ORF">DSTB1V02_LOCUS4320</name>
</gene>
<organism evidence="2">
    <name type="scientific">Darwinula stevensoni</name>
    <dbReference type="NCBI Taxonomy" id="69355"/>
    <lineage>
        <taxon>Eukaryota</taxon>
        <taxon>Metazoa</taxon>
        <taxon>Ecdysozoa</taxon>
        <taxon>Arthropoda</taxon>
        <taxon>Crustacea</taxon>
        <taxon>Oligostraca</taxon>
        <taxon>Ostracoda</taxon>
        <taxon>Podocopa</taxon>
        <taxon>Podocopida</taxon>
        <taxon>Darwinulocopina</taxon>
        <taxon>Darwinuloidea</taxon>
        <taxon>Darwinulidae</taxon>
        <taxon>Darwinula</taxon>
    </lineage>
</organism>
<sequence length="447" mass="49724">MLLLGYAMLLLAISQTSNIAGASGRAANSSSTLDPTTLSVLELKSLIKGTVTIGELREISQRTNESVLIFTSLDDFSGEVEETKSVWLVLVVPEQSHKFSSWDEVTFWEEIHGKLSPFGVRLGVLDCSFLPVATAMPYVPGNNSERRRWTWLKPMLLLGYAMLLLAISQTSNIAGASGRAANSSSTLDPTTLSVLELKSLIKGRGLHGTSAIEKKDMVQLVKSTGTVTIGELREISQRTNESVLMFTSLDDFSGEVEETKSVWLVLVVPEQSHKFSSWDEVTFWEEIHGKLSPFGVRLGVLDCSFLPVVCERKKWDRPLILLTFPRELNSDNQVIINGYIKPNVMLKRIEETLKIHVQDIKTVEELESEWLDPSQQADGGPLRVVFFTDAEVIPLFLATLQAKFKGRIQFGAFSSRIEPKVAHFPVCEEHSKDEDKDQGIVFHSLSP</sequence>
<feature type="signal peptide" evidence="1">
    <location>
        <begin position="1"/>
        <end position="16"/>
    </location>
</feature>
<evidence type="ECO:0000256" key="1">
    <source>
        <dbReference type="SAM" id="SignalP"/>
    </source>
</evidence>
<dbReference type="EMBL" id="LR900150">
    <property type="protein sequence ID" value="CAD7244424.1"/>
    <property type="molecule type" value="Genomic_DNA"/>
</dbReference>
<keyword evidence="1" id="KW-0732">Signal</keyword>
<dbReference type="GO" id="GO:0016567">
    <property type="term" value="P:protein ubiquitination"/>
    <property type="evidence" value="ECO:0007669"/>
    <property type="project" value="InterPro"/>
</dbReference>
<reference evidence="2" key="1">
    <citation type="submission" date="2020-11" db="EMBL/GenBank/DDBJ databases">
        <authorList>
            <person name="Tran Van P."/>
        </authorList>
    </citation>
    <scope>NUCLEOTIDE SEQUENCE</scope>
</reference>
<proteinExistence type="predicted"/>
<dbReference type="Proteomes" id="UP000677054">
    <property type="component" value="Unassembled WGS sequence"/>
</dbReference>
<dbReference type="AlphaFoldDB" id="A0A7R9A1Q3"/>
<dbReference type="GO" id="GO:0005783">
    <property type="term" value="C:endoplasmic reticulum"/>
    <property type="evidence" value="ECO:0007669"/>
    <property type="project" value="TreeGrafter"/>
</dbReference>
<feature type="chain" id="PRO_5036209601" evidence="1">
    <location>
        <begin position="17"/>
        <end position="447"/>
    </location>
</feature>
<protein>
    <submittedName>
        <fullName evidence="2">Uncharacterized protein</fullName>
    </submittedName>
</protein>